<feature type="binding site" evidence="5">
    <location>
        <position position="89"/>
    </location>
    <ligand>
        <name>Zn(2+)</name>
        <dbReference type="ChEBI" id="CHEBI:29105"/>
    </ligand>
</feature>
<dbReference type="InterPro" id="IPR000688">
    <property type="entry name" value="HypA/HybF"/>
</dbReference>
<accession>D6Y5C6</accession>
<gene>
    <name evidence="5" type="primary">hypA</name>
    <name evidence="7" type="ordered locus">Tbis_2619</name>
</gene>
<evidence type="ECO:0000256" key="4">
    <source>
        <dbReference type="ARBA" id="ARBA00022833"/>
    </source>
</evidence>
<dbReference type="Gene3D" id="3.30.2320.80">
    <property type="match status" value="1"/>
</dbReference>
<dbReference type="Pfam" id="PF01155">
    <property type="entry name" value="HypA"/>
    <property type="match status" value="1"/>
</dbReference>
<dbReference type="PANTHER" id="PTHR34535">
    <property type="entry name" value="HYDROGENASE MATURATION FACTOR HYPA"/>
    <property type="match status" value="1"/>
</dbReference>
<dbReference type="HAMAP" id="MF_00213">
    <property type="entry name" value="HypA_HybF"/>
    <property type="match status" value="1"/>
</dbReference>
<dbReference type="OrthoDB" id="288014at2"/>
<name>D6Y5C6_THEBD</name>
<organism evidence="7 8">
    <name type="scientific">Thermobispora bispora (strain ATCC 19993 / DSM 43833 / CBS 139.67 / JCM 10125 / KCTC 9307 / NBRC 14880 / R51)</name>
    <dbReference type="NCBI Taxonomy" id="469371"/>
    <lineage>
        <taxon>Bacteria</taxon>
        <taxon>Bacillati</taxon>
        <taxon>Actinomycetota</taxon>
        <taxon>Actinomycetes</taxon>
        <taxon>Streptosporangiales</taxon>
        <taxon>Streptosporangiaceae</taxon>
        <taxon>Thermobispora</taxon>
    </lineage>
</organism>
<keyword evidence="4 5" id="KW-0862">Zinc</keyword>
<dbReference type="GO" id="GO:0051604">
    <property type="term" value="P:protein maturation"/>
    <property type="evidence" value="ECO:0007669"/>
    <property type="project" value="InterPro"/>
</dbReference>
<keyword evidence="3 5" id="KW-0479">Metal-binding</keyword>
<dbReference type="PANTHER" id="PTHR34535:SF3">
    <property type="entry name" value="HYDROGENASE MATURATION FACTOR HYPA"/>
    <property type="match status" value="1"/>
</dbReference>
<dbReference type="HOGENOM" id="CLU_126929_3_0_11"/>
<comment type="similarity">
    <text evidence="1 5">Belongs to the HypA/HybF family.</text>
</comment>
<dbReference type="RefSeq" id="WP_013132854.1">
    <property type="nucleotide sequence ID" value="NC_014165.1"/>
</dbReference>
<dbReference type="KEGG" id="tbi:Tbis_2619"/>
<evidence type="ECO:0000256" key="3">
    <source>
        <dbReference type="ARBA" id="ARBA00022723"/>
    </source>
</evidence>
<feature type="region of interest" description="Disordered" evidence="6">
    <location>
        <begin position="115"/>
        <end position="137"/>
    </location>
</feature>
<evidence type="ECO:0000256" key="2">
    <source>
        <dbReference type="ARBA" id="ARBA00022596"/>
    </source>
</evidence>
<evidence type="ECO:0000256" key="1">
    <source>
        <dbReference type="ARBA" id="ARBA00010748"/>
    </source>
</evidence>
<feature type="binding site" evidence="5">
    <location>
        <position position="73"/>
    </location>
    <ligand>
        <name>Zn(2+)</name>
        <dbReference type="ChEBI" id="CHEBI:29105"/>
    </ligand>
</feature>
<keyword evidence="2 5" id="KW-0533">Nickel</keyword>
<dbReference type="AlphaFoldDB" id="D6Y5C6"/>
<dbReference type="EMBL" id="CP001874">
    <property type="protein sequence ID" value="ADG89321.1"/>
    <property type="molecule type" value="Genomic_DNA"/>
</dbReference>
<evidence type="ECO:0000313" key="7">
    <source>
        <dbReference type="EMBL" id="ADG89321.1"/>
    </source>
</evidence>
<feature type="binding site" evidence="5">
    <location>
        <position position="70"/>
    </location>
    <ligand>
        <name>Zn(2+)</name>
        <dbReference type="ChEBI" id="CHEBI:29105"/>
    </ligand>
</feature>
<keyword evidence="8" id="KW-1185">Reference proteome</keyword>
<dbReference type="PROSITE" id="PS01249">
    <property type="entry name" value="HYPA"/>
    <property type="match status" value="1"/>
</dbReference>
<feature type="binding site" evidence="5">
    <location>
        <position position="2"/>
    </location>
    <ligand>
        <name>Ni(2+)</name>
        <dbReference type="ChEBI" id="CHEBI:49786"/>
    </ligand>
</feature>
<reference evidence="7 8" key="1">
    <citation type="submission" date="2010-01" db="EMBL/GenBank/DDBJ databases">
        <title>The complete genome of Thermobispora bispora DSM 43833.</title>
        <authorList>
            <consortium name="US DOE Joint Genome Institute (JGI-PGF)"/>
            <person name="Lucas S."/>
            <person name="Copeland A."/>
            <person name="Lapidus A."/>
            <person name="Glavina del Rio T."/>
            <person name="Dalin E."/>
            <person name="Tice H."/>
            <person name="Bruce D."/>
            <person name="Goodwin L."/>
            <person name="Pitluck S."/>
            <person name="Kyrpides N."/>
            <person name="Mavromatis K."/>
            <person name="Ivanova N."/>
            <person name="Mikhailova N."/>
            <person name="Chertkov O."/>
            <person name="Brettin T."/>
            <person name="Detter J.C."/>
            <person name="Han C."/>
            <person name="Larimer F."/>
            <person name="Land M."/>
            <person name="Hauser L."/>
            <person name="Markowitz V."/>
            <person name="Cheng J.-F."/>
            <person name="Hugenholtz P."/>
            <person name="Woyke T."/>
            <person name="Wu D."/>
            <person name="Jando M."/>
            <person name="Schneider S."/>
            <person name="Klenk H.-P."/>
            <person name="Eisen J.A."/>
        </authorList>
    </citation>
    <scope>NUCLEOTIDE SEQUENCE [LARGE SCALE GENOMIC DNA]</scope>
    <source>
        <strain evidence="8">ATCC 19993 / DSM 43833 / CBS 139.67 / JCM 10125 / KCTC 9307 / NBRC 14880 / R51</strain>
    </source>
</reference>
<proteinExistence type="inferred from homology"/>
<evidence type="ECO:0000313" key="8">
    <source>
        <dbReference type="Proteomes" id="UP000006640"/>
    </source>
</evidence>
<comment type="function">
    <text evidence="5">Involved in the maturation of [NiFe] hydrogenases. Required for nickel insertion into the metal center of the hydrogenase.</text>
</comment>
<sequence>MHELGICEGLVDLIERRAAGRRVTGARVRVGARHAVTEKAFGQAFAIASEGTAAAGAAVDVVITPASVDCRACGRWSETLDPVAACAYCGATDVEVSGGDELVLESLRFAEPGWRTAAPGEAPVPGEGEHRVSRHPR</sequence>
<dbReference type="eggNOG" id="COG0375">
    <property type="taxonomic scope" value="Bacteria"/>
</dbReference>
<evidence type="ECO:0000256" key="5">
    <source>
        <dbReference type="HAMAP-Rule" id="MF_00213"/>
    </source>
</evidence>
<protein>
    <recommendedName>
        <fullName evidence="5">Hydrogenase maturation factor HypA</fullName>
    </recommendedName>
</protein>
<dbReference type="InterPro" id="IPR020538">
    <property type="entry name" value="Hydgase_Ni_incorp_HypA/HybF_CS"/>
</dbReference>
<dbReference type="Proteomes" id="UP000006640">
    <property type="component" value="Chromosome"/>
</dbReference>
<feature type="binding site" evidence="5">
    <location>
        <position position="86"/>
    </location>
    <ligand>
        <name>Zn(2+)</name>
        <dbReference type="ChEBI" id="CHEBI:29105"/>
    </ligand>
</feature>
<dbReference type="GO" id="GO:0016151">
    <property type="term" value="F:nickel cation binding"/>
    <property type="evidence" value="ECO:0007669"/>
    <property type="project" value="UniProtKB-UniRule"/>
</dbReference>
<evidence type="ECO:0000256" key="6">
    <source>
        <dbReference type="SAM" id="MobiDB-lite"/>
    </source>
</evidence>
<dbReference type="GO" id="GO:0008270">
    <property type="term" value="F:zinc ion binding"/>
    <property type="evidence" value="ECO:0007669"/>
    <property type="project" value="UniProtKB-UniRule"/>
</dbReference>
<dbReference type="STRING" id="469371.Tbis_2619"/>